<dbReference type="RefSeq" id="WP_188335101.1">
    <property type="nucleotide sequence ID" value="NZ_CP061281.1"/>
</dbReference>
<keyword evidence="1" id="KW-0472">Membrane</keyword>
<keyword evidence="1" id="KW-0812">Transmembrane</keyword>
<protein>
    <recommendedName>
        <fullName evidence="4">DUF3995 domain-containing protein</fullName>
    </recommendedName>
</protein>
<dbReference type="EMBL" id="CP061281">
    <property type="protein sequence ID" value="QNS02346.1"/>
    <property type="molecule type" value="Genomic_DNA"/>
</dbReference>
<dbReference type="AlphaFoldDB" id="A0A7H1B0U1"/>
<organism evidence="2 3">
    <name type="scientific">Streptomyces xanthii</name>
    <dbReference type="NCBI Taxonomy" id="2768069"/>
    <lineage>
        <taxon>Bacteria</taxon>
        <taxon>Bacillati</taxon>
        <taxon>Actinomycetota</taxon>
        <taxon>Actinomycetes</taxon>
        <taxon>Kitasatosporales</taxon>
        <taxon>Streptomycetaceae</taxon>
        <taxon>Streptomyces</taxon>
    </lineage>
</organism>
<dbReference type="Proteomes" id="UP000516428">
    <property type="component" value="Chromosome"/>
</dbReference>
<evidence type="ECO:0000313" key="2">
    <source>
        <dbReference type="EMBL" id="QNS02346.1"/>
    </source>
</evidence>
<feature type="transmembrane region" description="Helical" evidence="1">
    <location>
        <begin position="35"/>
        <end position="59"/>
    </location>
</feature>
<reference evidence="2 3" key="1">
    <citation type="submission" date="2020-09" db="EMBL/GenBank/DDBJ databases">
        <title>A novel species.</title>
        <authorList>
            <person name="Gao J."/>
        </authorList>
    </citation>
    <scope>NUCLEOTIDE SEQUENCE [LARGE SCALE GENOMIC DNA]</scope>
    <source>
        <strain evidence="2 3">CRXT-Y-14</strain>
    </source>
</reference>
<keyword evidence="1" id="KW-1133">Transmembrane helix</keyword>
<feature type="transmembrane region" description="Helical" evidence="1">
    <location>
        <begin position="170"/>
        <end position="194"/>
    </location>
</feature>
<name>A0A7H1B0U1_9ACTN</name>
<evidence type="ECO:0008006" key="4">
    <source>
        <dbReference type="Google" id="ProtNLM"/>
    </source>
</evidence>
<accession>A0A7H1B0U1</accession>
<proteinExistence type="predicted"/>
<feature type="transmembrane region" description="Helical" evidence="1">
    <location>
        <begin position="122"/>
        <end position="150"/>
    </location>
</feature>
<dbReference type="KEGG" id="sxn:IAG42_01125"/>
<feature type="transmembrane region" description="Helical" evidence="1">
    <location>
        <begin position="79"/>
        <end position="101"/>
    </location>
</feature>
<evidence type="ECO:0000313" key="3">
    <source>
        <dbReference type="Proteomes" id="UP000516428"/>
    </source>
</evidence>
<sequence>MTAHHITAPTPAKGVRAAWKRAHAPVPGVPRWARFAAYAIPFTVLPSGVWRIMTVVFHVGDDGPHGAGQLPSWLPGPVYIVALSVLSELLAFTAVGLVAVWGEVLPRWIPLLGGRRVPPLAAVVPAALGATILTVLWTTAFVTSLSGLTIRGEQLPSDYPTQSMHGWELAFFNVTYAPLILWGPLLAAVCFAYWRRRATSTRRRDV</sequence>
<evidence type="ECO:0000256" key="1">
    <source>
        <dbReference type="SAM" id="Phobius"/>
    </source>
</evidence>
<keyword evidence="3" id="KW-1185">Reference proteome</keyword>
<gene>
    <name evidence="2" type="ORF">IAG42_01125</name>
</gene>